<feature type="transmembrane region" description="Helical" evidence="1">
    <location>
        <begin position="108"/>
        <end position="131"/>
    </location>
</feature>
<evidence type="ECO:0000313" key="2">
    <source>
        <dbReference type="EMBL" id="OXM46482.1"/>
    </source>
</evidence>
<evidence type="ECO:0000313" key="3">
    <source>
        <dbReference type="Proteomes" id="UP000215563"/>
    </source>
</evidence>
<comment type="caution">
    <text evidence="2">The sequence shown here is derived from an EMBL/GenBank/DDBJ whole genome shotgun (WGS) entry which is preliminary data.</text>
</comment>
<organism evidence="2 3">
    <name type="scientific">Amycolatopsis alba DSM 44262</name>
    <dbReference type="NCBI Taxonomy" id="1125972"/>
    <lineage>
        <taxon>Bacteria</taxon>
        <taxon>Bacillati</taxon>
        <taxon>Actinomycetota</taxon>
        <taxon>Actinomycetes</taxon>
        <taxon>Pseudonocardiales</taxon>
        <taxon>Pseudonocardiaceae</taxon>
        <taxon>Amycolatopsis</taxon>
    </lineage>
</organism>
<accession>A0A229RIJ5</accession>
<evidence type="ECO:0000256" key="1">
    <source>
        <dbReference type="SAM" id="Phobius"/>
    </source>
</evidence>
<keyword evidence="1" id="KW-0812">Transmembrane</keyword>
<keyword evidence="3" id="KW-1185">Reference proteome</keyword>
<feature type="transmembrane region" description="Helical" evidence="1">
    <location>
        <begin position="48"/>
        <end position="65"/>
    </location>
</feature>
<gene>
    <name evidence="2" type="ORF">CFP75_27335</name>
</gene>
<proteinExistence type="predicted"/>
<keyword evidence="1" id="KW-0472">Membrane</keyword>
<protein>
    <submittedName>
        <fullName evidence="2">Uncharacterized protein</fullName>
    </submittedName>
</protein>
<dbReference type="EMBL" id="NMQU01000089">
    <property type="protein sequence ID" value="OXM46482.1"/>
    <property type="molecule type" value="Genomic_DNA"/>
</dbReference>
<sequence length="143" mass="14612">MTAPSPLTARQRLLLALLSFDAFLLGLLELFFLPLRLDGIVLPKLGDAPFPVTVVLAVVTTPLLVRTTAKVVRPTFSVIPLLVWVLVVLGMGVTGPGGDLVLIQDWRALLLIGGGALPGALALGGGLGMAAKAVKPSKGGSGG</sequence>
<dbReference type="RefSeq" id="WP_020631382.1">
    <property type="nucleotide sequence ID" value="NZ_KB913032.1"/>
</dbReference>
<dbReference type="Proteomes" id="UP000215563">
    <property type="component" value="Unassembled WGS sequence"/>
</dbReference>
<dbReference type="AlphaFoldDB" id="A0A229RIJ5"/>
<name>A0A229RIJ5_AMYAL</name>
<keyword evidence="1" id="KW-1133">Transmembrane helix</keyword>
<feature type="transmembrane region" description="Helical" evidence="1">
    <location>
        <begin position="12"/>
        <end position="33"/>
    </location>
</feature>
<reference evidence="2 3" key="1">
    <citation type="submission" date="2017-07" db="EMBL/GenBank/DDBJ databases">
        <title>Amycolatopsis alba DSM 44262 Genome sequencing and assembly.</title>
        <authorList>
            <person name="Kaur N."/>
            <person name="Mayilraj S."/>
        </authorList>
    </citation>
    <scope>NUCLEOTIDE SEQUENCE [LARGE SCALE GENOMIC DNA]</scope>
    <source>
        <strain evidence="2 3">DSM 44262</strain>
    </source>
</reference>
<feature type="transmembrane region" description="Helical" evidence="1">
    <location>
        <begin position="77"/>
        <end position="96"/>
    </location>
</feature>